<dbReference type="RefSeq" id="WP_066535089.1">
    <property type="nucleotide sequence ID" value="NZ_CAJTCQ010000004.1"/>
</dbReference>
<comment type="function">
    <text evidence="6">Involved in transcription antitermination. Required for transcription of ribosomal RNA (rRNA) genes. Binds specifically to the boxA antiterminator sequence of the ribosomal RNA (rrn) operons.</text>
</comment>
<comment type="similarity">
    <text evidence="1 6">Belongs to the NusB family.</text>
</comment>
<organism evidence="9 11">
    <name type="scientific">Acutalibacter muris</name>
    <dbReference type="NCBI Taxonomy" id="1796620"/>
    <lineage>
        <taxon>Bacteria</taxon>
        <taxon>Bacillati</taxon>
        <taxon>Bacillota</taxon>
        <taxon>Clostridia</taxon>
        <taxon>Eubacteriales</taxon>
        <taxon>Acutalibacteraceae</taxon>
        <taxon>Acutalibacter</taxon>
    </lineage>
</organism>
<evidence type="ECO:0000256" key="6">
    <source>
        <dbReference type="HAMAP-Rule" id="MF_00073"/>
    </source>
</evidence>
<dbReference type="EMBL" id="CP065321">
    <property type="protein sequence ID" value="QQR29294.1"/>
    <property type="molecule type" value="Genomic_DNA"/>
</dbReference>
<evidence type="ECO:0000313" key="9">
    <source>
        <dbReference type="EMBL" id="QQR29294.1"/>
    </source>
</evidence>
<feature type="domain" description="NusB/RsmB/TIM44" evidence="7">
    <location>
        <begin position="4"/>
        <end position="128"/>
    </location>
</feature>
<dbReference type="Proteomes" id="UP000196710">
    <property type="component" value="Chromosome"/>
</dbReference>
<evidence type="ECO:0000256" key="3">
    <source>
        <dbReference type="ARBA" id="ARBA00022884"/>
    </source>
</evidence>
<dbReference type="InterPro" id="IPR035926">
    <property type="entry name" value="NusB-like_sf"/>
</dbReference>
<dbReference type="PANTHER" id="PTHR11078">
    <property type="entry name" value="N UTILIZATION SUBSTANCE PROTEIN B-RELATED"/>
    <property type="match status" value="1"/>
</dbReference>
<dbReference type="AlphaFoldDB" id="A0A1Z2XNI1"/>
<dbReference type="Gene3D" id="1.10.940.10">
    <property type="entry name" value="NusB-like"/>
    <property type="match status" value="1"/>
</dbReference>
<evidence type="ECO:0000313" key="11">
    <source>
        <dbReference type="Proteomes" id="UP000596035"/>
    </source>
</evidence>
<dbReference type="GO" id="GO:0006353">
    <property type="term" value="P:DNA-templated transcription termination"/>
    <property type="evidence" value="ECO:0007669"/>
    <property type="project" value="UniProtKB-UniRule"/>
</dbReference>
<dbReference type="SUPFAM" id="SSF48013">
    <property type="entry name" value="NusB-like"/>
    <property type="match status" value="1"/>
</dbReference>
<evidence type="ECO:0000256" key="2">
    <source>
        <dbReference type="ARBA" id="ARBA00022814"/>
    </source>
</evidence>
<dbReference type="GO" id="GO:0005829">
    <property type="term" value="C:cytosol"/>
    <property type="evidence" value="ECO:0007669"/>
    <property type="project" value="TreeGrafter"/>
</dbReference>
<reference evidence="10" key="2">
    <citation type="submission" date="2017-05" db="EMBL/GenBank/DDBJ databases">
        <title>Improved OligoMM genomes.</title>
        <authorList>
            <person name="Garzetti D."/>
        </authorList>
    </citation>
    <scope>NUCLEOTIDE SEQUENCE [LARGE SCALE GENOMIC DNA]</scope>
    <source>
        <strain evidence="10">KB18</strain>
    </source>
</reference>
<dbReference type="GO" id="GO:0031564">
    <property type="term" value="P:transcription antitermination"/>
    <property type="evidence" value="ECO:0007669"/>
    <property type="project" value="UniProtKB-KW"/>
</dbReference>
<dbReference type="InterPro" id="IPR011605">
    <property type="entry name" value="NusB_fam"/>
</dbReference>
<keyword evidence="3 6" id="KW-0694">RNA-binding</keyword>
<dbReference type="KEGG" id="amur:ADH66_04645"/>
<evidence type="ECO:0000256" key="1">
    <source>
        <dbReference type="ARBA" id="ARBA00005952"/>
    </source>
</evidence>
<dbReference type="HAMAP" id="MF_00073">
    <property type="entry name" value="NusB"/>
    <property type="match status" value="1"/>
</dbReference>
<protein>
    <recommendedName>
        <fullName evidence="6">Transcription antitermination protein NusB</fullName>
    </recommendedName>
    <alternativeName>
        <fullName evidence="6">Antitermination factor NusB</fullName>
    </alternativeName>
</protein>
<dbReference type="PANTHER" id="PTHR11078:SF3">
    <property type="entry name" value="ANTITERMINATION NUSB DOMAIN-CONTAINING PROTEIN"/>
    <property type="match status" value="1"/>
</dbReference>
<dbReference type="Proteomes" id="UP000596035">
    <property type="component" value="Chromosome"/>
</dbReference>
<gene>
    <name evidence="6 9" type="primary">nusB</name>
    <name evidence="8" type="ORF">ADH66_04645</name>
    <name evidence="9" type="ORF">I5Q82_14710</name>
</gene>
<dbReference type="Pfam" id="PF01029">
    <property type="entry name" value="NusB"/>
    <property type="match status" value="1"/>
</dbReference>
<keyword evidence="4 6" id="KW-0805">Transcription regulation</keyword>
<sequence length="137" mass="15315">MTRREAREQAFCLLFQETVSGDPVDDILRAAHEARDLVPDSFTEGLCYGVEEHKEDIDRMIEGNLKGWNIRRVSKVALTLLRLAVYEMCYEKDIPVSVSINEAVELSKAYGGEGDPAYINGVLGSIAKKHCGPEEKK</sequence>
<proteinExistence type="inferred from homology"/>
<evidence type="ECO:0000313" key="8">
    <source>
        <dbReference type="EMBL" id="ASB40006.1"/>
    </source>
</evidence>
<dbReference type="GO" id="GO:0003723">
    <property type="term" value="F:RNA binding"/>
    <property type="evidence" value="ECO:0007669"/>
    <property type="project" value="UniProtKB-UniRule"/>
</dbReference>
<accession>A0A1Z2XNI1</accession>
<name>A0A1Z2XNI1_9FIRM</name>
<evidence type="ECO:0000256" key="5">
    <source>
        <dbReference type="ARBA" id="ARBA00023163"/>
    </source>
</evidence>
<keyword evidence="5 6" id="KW-0804">Transcription</keyword>
<evidence type="ECO:0000256" key="4">
    <source>
        <dbReference type="ARBA" id="ARBA00023015"/>
    </source>
</evidence>
<dbReference type="NCBIfam" id="TIGR01951">
    <property type="entry name" value="nusB"/>
    <property type="match status" value="1"/>
</dbReference>
<keyword evidence="10" id="KW-1185">Reference proteome</keyword>
<keyword evidence="2 6" id="KW-0889">Transcription antitermination</keyword>
<dbReference type="InterPro" id="IPR006027">
    <property type="entry name" value="NusB_RsmB_TIM44"/>
</dbReference>
<reference evidence="9 11" key="3">
    <citation type="submission" date="2020-11" db="EMBL/GenBank/DDBJ databases">
        <title>Closed and high quality bacterial genomes of the OMM12 community.</title>
        <authorList>
            <person name="Marbouty M."/>
            <person name="Lamy-Besnier Q."/>
            <person name="Debarbieux L."/>
            <person name="Koszul R."/>
        </authorList>
    </citation>
    <scope>NUCLEOTIDE SEQUENCE [LARGE SCALE GENOMIC DNA]</scope>
    <source>
        <strain evidence="9 11">KB18</strain>
    </source>
</reference>
<reference evidence="8" key="1">
    <citation type="journal article" date="2017" name="Genome Announc.">
        <title>High-Quality Whole-Genome Sequences of the Oligo-Mouse-Microbiota Bacterial Community.</title>
        <authorList>
            <person name="Garzetti D."/>
            <person name="Brugiroux S."/>
            <person name="Bunk B."/>
            <person name="Pukall R."/>
            <person name="McCoy K.D."/>
            <person name="Macpherson A.J."/>
            <person name="Stecher B."/>
        </authorList>
    </citation>
    <scope>NUCLEOTIDE SEQUENCE</scope>
    <source>
        <strain evidence="8">KB18</strain>
    </source>
</reference>
<evidence type="ECO:0000259" key="7">
    <source>
        <dbReference type="Pfam" id="PF01029"/>
    </source>
</evidence>
<evidence type="ECO:0000313" key="10">
    <source>
        <dbReference type="Proteomes" id="UP000196710"/>
    </source>
</evidence>
<dbReference type="EMBL" id="CP021422">
    <property type="protein sequence ID" value="ASB40006.1"/>
    <property type="molecule type" value="Genomic_DNA"/>
</dbReference>